<dbReference type="Proteomes" id="UP000242188">
    <property type="component" value="Unassembled WGS sequence"/>
</dbReference>
<dbReference type="GO" id="GO:0052689">
    <property type="term" value="F:carboxylic ester hydrolase activity"/>
    <property type="evidence" value="ECO:0007669"/>
    <property type="project" value="UniProtKB-KW"/>
</dbReference>
<evidence type="ECO:0000256" key="1">
    <source>
        <dbReference type="ARBA" id="ARBA00002608"/>
    </source>
</evidence>
<dbReference type="Gene3D" id="3.40.50.1820">
    <property type="entry name" value="alpha/beta hydrolase"/>
    <property type="match status" value="1"/>
</dbReference>
<dbReference type="FunFam" id="3.40.50.1820:FF:000002">
    <property type="entry name" value="S-formylglutathione hydrolase"/>
    <property type="match status" value="1"/>
</dbReference>
<comment type="function">
    <text evidence="1 8">Serine hydrolase involved in the detoxification of formaldehyde.</text>
</comment>
<dbReference type="EC" id="3.1.2.12" evidence="3 8"/>
<feature type="active site" description="Charge relay system" evidence="7">
    <location>
        <position position="180"/>
    </location>
</feature>
<sequence length="313" mass="34992">MLFGCRRVFIEVHKKITKFASFRGYDTTTVKMALTEVSSNKMFGGWQKVFSHESAELKCTMKFGVFIPAKAESKKVPVVYWLSGLTCTEQNFLTKAGSQKYAAEHGLMIVIPDTSPRGCNIEGEDDAYDFGSGAGFYVNATQDKWKTNYRMYAYITEELPALINSNFAAIPEKMSIFGHSMGGHGALICALKNPGKYKAVSAFAPICNPINCPWGQKAFSGYLGDNKEDWKEYDATELVKKYNGPPLEIHIDQGKADNFLPAGQLLPDNFVAACAEAKMPVVLRMQEGYDHSYFFMATFMEDHMKHHAKVLNQ</sequence>
<keyword evidence="8" id="KW-0963">Cytoplasm</keyword>
<dbReference type="GO" id="GO:0046294">
    <property type="term" value="P:formaldehyde catabolic process"/>
    <property type="evidence" value="ECO:0007669"/>
    <property type="project" value="InterPro"/>
</dbReference>
<dbReference type="Pfam" id="PF00756">
    <property type="entry name" value="Esterase"/>
    <property type="match status" value="1"/>
</dbReference>
<feature type="active site" description="Charge relay system" evidence="7">
    <location>
        <position position="291"/>
    </location>
</feature>
<dbReference type="EMBL" id="NEDP02005440">
    <property type="protein sequence ID" value="OWF40869.1"/>
    <property type="molecule type" value="Genomic_DNA"/>
</dbReference>
<keyword evidence="5 8" id="KW-0719">Serine esterase</keyword>
<dbReference type="AlphaFoldDB" id="A0A210PWL7"/>
<evidence type="ECO:0000256" key="3">
    <source>
        <dbReference type="ARBA" id="ARBA00012479"/>
    </source>
</evidence>
<dbReference type="GO" id="GO:0005829">
    <property type="term" value="C:cytosol"/>
    <property type="evidence" value="ECO:0007669"/>
    <property type="project" value="TreeGrafter"/>
</dbReference>
<dbReference type="GO" id="GO:0018738">
    <property type="term" value="F:S-formylglutathione hydrolase activity"/>
    <property type="evidence" value="ECO:0007669"/>
    <property type="project" value="UniProtKB-EC"/>
</dbReference>
<evidence type="ECO:0000256" key="5">
    <source>
        <dbReference type="ARBA" id="ARBA00022487"/>
    </source>
</evidence>
<dbReference type="OrthoDB" id="420518at2759"/>
<comment type="catalytic activity">
    <reaction evidence="8">
        <text>S-formylglutathione + H2O = formate + glutathione + H(+)</text>
        <dbReference type="Rhea" id="RHEA:14961"/>
        <dbReference type="ChEBI" id="CHEBI:15377"/>
        <dbReference type="ChEBI" id="CHEBI:15378"/>
        <dbReference type="ChEBI" id="CHEBI:15740"/>
        <dbReference type="ChEBI" id="CHEBI:57688"/>
        <dbReference type="ChEBI" id="CHEBI:57925"/>
        <dbReference type="EC" id="3.1.2.12"/>
    </reaction>
</comment>
<evidence type="ECO:0000256" key="7">
    <source>
        <dbReference type="PIRSR" id="PIRSR614186-1"/>
    </source>
</evidence>
<dbReference type="InterPro" id="IPR000801">
    <property type="entry name" value="Esterase-like"/>
</dbReference>
<name>A0A210PWL7_MIZYE</name>
<dbReference type="ESTHER" id="mizye-a0a210pwl7">
    <property type="family name" value="A85-EsteraseD-FGH"/>
</dbReference>
<keyword evidence="6 8" id="KW-0378">Hydrolase</keyword>
<proteinExistence type="inferred from homology"/>
<dbReference type="NCBIfam" id="TIGR02821">
    <property type="entry name" value="fghA_ester_D"/>
    <property type="match status" value="1"/>
</dbReference>
<dbReference type="PANTHER" id="PTHR10061">
    <property type="entry name" value="S-FORMYLGLUTATHIONE HYDROLASE"/>
    <property type="match status" value="1"/>
</dbReference>
<dbReference type="InterPro" id="IPR029058">
    <property type="entry name" value="AB_hydrolase_fold"/>
</dbReference>
<comment type="subcellular location">
    <subcellularLocation>
        <location evidence="8">Cytoplasm</location>
    </subcellularLocation>
</comment>
<keyword evidence="10" id="KW-1185">Reference proteome</keyword>
<gene>
    <name evidence="9" type="ORF">KP79_PYT20222</name>
</gene>
<feature type="active site" description="Charge relay system" evidence="7">
    <location>
        <position position="257"/>
    </location>
</feature>
<evidence type="ECO:0000256" key="6">
    <source>
        <dbReference type="ARBA" id="ARBA00022801"/>
    </source>
</evidence>
<dbReference type="SUPFAM" id="SSF53474">
    <property type="entry name" value="alpha/beta-Hydrolases"/>
    <property type="match status" value="1"/>
</dbReference>
<evidence type="ECO:0000256" key="4">
    <source>
        <dbReference type="ARBA" id="ARBA00016774"/>
    </source>
</evidence>
<organism evidence="9 10">
    <name type="scientific">Mizuhopecten yessoensis</name>
    <name type="common">Japanese scallop</name>
    <name type="synonym">Patinopecten yessoensis</name>
    <dbReference type="NCBI Taxonomy" id="6573"/>
    <lineage>
        <taxon>Eukaryota</taxon>
        <taxon>Metazoa</taxon>
        <taxon>Spiralia</taxon>
        <taxon>Lophotrochozoa</taxon>
        <taxon>Mollusca</taxon>
        <taxon>Bivalvia</taxon>
        <taxon>Autobranchia</taxon>
        <taxon>Pteriomorphia</taxon>
        <taxon>Pectinida</taxon>
        <taxon>Pectinoidea</taxon>
        <taxon>Pectinidae</taxon>
        <taxon>Mizuhopecten</taxon>
    </lineage>
</organism>
<comment type="caution">
    <text evidence="9">The sequence shown here is derived from an EMBL/GenBank/DDBJ whole genome shotgun (WGS) entry which is preliminary data.</text>
</comment>
<evidence type="ECO:0000313" key="10">
    <source>
        <dbReference type="Proteomes" id="UP000242188"/>
    </source>
</evidence>
<comment type="similarity">
    <text evidence="2 8">Belongs to the esterase D family.</text>
</comment>
<dbReference type="InterPro" id="IPR014186">
    <property type="entry name" value="S-formylglutathione_hydrol"/>
</dbReference>
<protein>
    <recommendedName>
        <fullName evidence="4 8">S-formylglutathione hydrolase</fullName>
        <ecNumber evidence="3 8">3.1.2.12</ecNumber>
    </recommendedName>
</protein>
<dbReference type="STRING" id="6573.A0A210PWL7"/>
<reference evidence="9 10" key="1">
    <citation type="journal article" date="2017" name="Nat. Ecol. Evol.">
        <title>Scallop genome provides insights into evolution of bilaterian karyotype and development.</title>
        <authorList>
            <person name="Wang S."/>
            <person name="Zhang J."/>
            <person name="Jiao W."/>
            <person name="Li J."/>
            <person name="Xun X."/>
            <person name="Sun Y."/>
            <person name="Guo X."/>
            <person name="Huan P."/>
            <person name="Dong B."/>
            <person name="Zhang L."/>
            <person name="Hu X."/>
            <person name="Sun X."/>
            <person name="Wang J."/>
            <person name="Zhao C."/>
            <person name="Wang Y."/>
            <person name="Wang D."/>
            <person name="Huang X."/>
            <person name="Wang R."/>
            <person name="Lv J."/>
            <person name="Li Y."/>
            <person name="Zhang Z."/>
            <person name="Liu B."/>
            <person name="Lu W."/>
            <person name="Hui Y."/>
            <person name="Liang J."/>
            <person name="Zhou Z."/>
            <person name="Hou R."/>
            <person name="Li X."/>
            <person name="Liu Y."/>
            <person name="Li H."/>
            <person name="Ning X."/>
            <person name="Lin Y."/>
            <person name="Zhao L."/>
            <person name="Xing Q."/>
            <person name="Dou J."/>
            <person name="Li Y."/>
            <person name="Mao J."/>
            <person name="Guo H."/>
            <person name="Dou H."/>
            <person name="Li T."/>
            <person name="Mu C."/>
            <person name="Jiang W."/>
            <person name="Fu Q."/>
            <person name="Fu X."/>
            <person name="Miao Y."/>
            <person name="Liu J."/>
            <person name="Yu Q."/>
            <person name="Li R."/>
            <person name="Liao H."/>
            <person name="Li X."/>
            <person name="Kong Y."/>
            <person name="Jiang Z."/>
            <person name="Chourrout D."/>
            <person name="Li R."/>
            <person name="Bao Z."/>
        </authorList>
    </citation>
    <scope>NUCLEOTIDE SEQUENCE [LARGE SCALE GENOMIC DNA]</scope>
    <source>
        <strain evidence="9 10">PY_sf001</strain>
    </source>
</reference>
<dbReference type="PANTHER" id="PTHR10061:SF0">
    <property type="entry name" value="S-FORMYLGLUTATHIONE HYDROLASE"/>
    <property type="match status" value="1"/>
</dbReference>
<evidence type="ECO:0000256" key="8">
    <source>
        <dbReference type="RuleBase" id="RU363068"/>
    </source>
</evidence>
<accession>A0A210PWL7</accession>
<evidence type="ECO:0000256" key="2">
    <source>
        <dbReference type="ARBA" id="ARBA00005622"/>
    </source>
</evidence>
<evidence type="ECO:0000313" key="9">
    <source>
        <dbReference type="EMBL" id="OWF40869.1"/>
    </source>
</evidence>